<feature type="region of interest" description="Disordered" evidence="1">
    <location>
        <begin position="3150"/>
        <end position="3181"/>
    </location>
</feature>
<sequence>MNKQTLWKRIFGQKSTKKAKAQQAFQEQFDTKLRFRELEPRVVLAAAALDGSDNLAITINDGDTVEIARDGGTGNLTITGLTEYNAGVVNDTDVIDLGKLTINSVTVDAGTDAVNASELFFADSLGDMTNSFTTADVSINGIDLVDIGNNLAVGDNIKIGGDLSLSNTGNMDNSSVGNDGSAVLEGSNLVLNEVTGDLDVNLDDSEHKFTTVSGTASSVLFKDADTIELGGLVADSLEITAGGIISDAIAVDKIEVSGLASFTGNEVDLDNTKSAGHDFTTLTLNSTGATNILEVNGFDFHGSSVIKGALTVDTNGAIGQTVGSSLRTDSTADFTVADMAAIDLALTNNLFEGTVSVTGQSGRAGAITLNDSNGGFQFESVLATTLDVTSTGSITQTTDGIDVLSTAVFTTIGPNSIILASTNNAFGGNVSATGNGGLAAGVIIVDSLGLLILDDIQAASLNATAINGGIGQTATGLEVSGTSSFTVAKGQNIDLDVSGGNKFGGAVSAQGATGATGTIFLADSDADLTLGAINASAMLATSAGNIGQTTAGVQISGAATFVSANNQNIDLDDSTANKFGQVSALGAAMTRSNTVSIADSDGSLILHDINAVTLVVSTAGVLSQTSLGIDVSGTSTFVSGNGQTIGLNGSTSNLFGTVNAKGASGAAGNVFIEDSNGSLVLGEINAANLNAKSATSIDQTAQGVKVSNTATFTVGNFAGLYLNGSTSNQFGTVNISGATDIAGIIFIDDSDGGLILGDIAAMSLDAKATTFIDQTAAGVRLTNTGTFVSGNGQTIDLNNSSNNKFTAVNANGLSGAAGNVFISDSDNGLVLREIHATNLEVDAAASILQTSEGVKVSNTATFTVGNGQTIDLNGSTGNEFGTVHAAGASGAAGDIFLTDSDASLILGAINAANLEASAQTFLDQTAAGVVVSGTATFTSGNGQTIDLNNSSDNQFFTVNAKGASGAAGNVFIEDSVDGLVLGEINATNLNAKAATFIDQTAQAVKVSSTATFTTGNGFVIDLNNSTDNEFGTVHAAGATGAAGIVFIDDSDGDLTLGAIDAANLNAKAADRILQTTDGVKVSGTTTLTSGNGSDIDLDDSTMNQFATVSAKASSGTAGVFALNNSTGNLKLDDIQVTTLVVNTAGEITQTSTGVSVGGTTSLTAGNSDNVTLTSTANTFVSAVSVKGQTGEAGHVNILQSTGDLILGDIVAEQLTAENGAGADITDTSTTSLQVSGLTTLTANNVLLDTSAAGHQFDQLTLDTDGNANIVEQDGFSFMGTNIIDGNLDVNVGGTIDQPSGSLTVMGTTNVTTTGSISLNQSGNDFQSNITLSGTDVAIVDANEIKLGDVTADSFDVRALMGKIYQDSGTALDIAGTTLAKTTDNFDVLFDQAGNDFTGVVSVLGFSMPANVVLMDVNDLIIGDIESETLTATAGMSITQAMGTSIETTTSVSLVAGTTITLRDVTTPMLELTADGAIDQESGTSVIVSGMTTMEVPMGANVNLSETDNEFGSISVNAMLMDYAGTVTIYDSTGDLELKDIWADVLDVTVENGAISQAMGTAVRTSSSISLDVAGTMVLSDMTTPMLDLTAGGAISQEAGTSLQVSGMTTIEVPMAENVDLSEVGNEFGSISVNATSMVYAGTVTIYDGGNDDADAIADTVDDGLTLKDIYAETLIVTTAGTEGDIDQLMGTSLDVTGMTMVEVETGVDVDLSSTTNKLGSVSVNAISMVSTGTVTIYDSGNDDADAMVDTADDGLTLNDIYADTLIVTTTGVEGHVDQESGTALRVPGMTMVEVETGVDVDLSSTANKLGSVSVNAISMVSAGTVTITDSGNDDADATVDTWDDGLTLKDIWTDTLIVTTTGAEGHIDQAAGTALRVPGMTMVEVDTGVDVDLSSTTNKLGSISVNAISMLSAGTVTITDSGNDDADATVETWDDGLTLKDIWTDTLIVTTTGVEGHIDQAAGTALRVPGMTMVEVDAGVNVGLSSTTNKLGSISVNAISMLSAGTVAITDSGNDDADAIVETWDDGLTLKDIWTDTLIVTTTGVEGHIDQDAGTALRVPGMTMVEVETGVNVDLSSTTNKLGSVSVNASNALAVPGSEIYAGTVTIYDNENDNADALVDTWDDGITLKDIWADTLIVTTDGVAGHIDQQSGTKITTSKLVELNASGKIVLGDIVTADLDAEAELEVDAEAGTTVDASGAVSLISNSSFVRVSNIIADTLEVKAAGDISQLPDSLLTIDTKTSLILTAEGSVTLLNDGDNEACEDLDPADGNDLSDVVTVGLDDITYLKNFEILNINTGASVPTTMDFLDAINNPVASVENLTLKFTQAPLVTLPAINILGDLWIESGDDIKQSGAITVANDATFIGQQIHLADADKMNLNVSGHAMFIANTGDIEVGVSPSVLVNSIDRGGDSDAIVNLQSVTFAAIQGHVTINQDDQMTLVNGDICDSPVFNYAQSAVLVSSGAGIETGSHANLIVDDLTALKAASDIVLGASNTSDVDLRIVYIEADANVSIFEQRDNLPQSNDNGLAIVDGTKVAGTLAIQADGHVVQVNEFRTGAMKIDTVSASDGLFVTENGGVVLTSADFDTLAVSTDRTPLFVTPGAELDFATAGISQADGFGGMLITDTIDAFLPDDNNDTFAKEARADAFAAGAGENYSIVIVDVDDLTIGNVADAVSGGSVTAVDGIRTNGAEAGHVFVRTEGGDLTFGTDPGLVVGLSNSGVITALASGDLAITNGSWLHVTAGDDPVASAFAVVSTLEVFTDNPANDYEISNTNNPTPNEGPAYSRIPGNVNTYVLEAQVGKDSVATIVLDQLGVPGELDFEVTLFFEDEFGNSKTDEQEIAFEESLGADTVIEHVIPWEIATMKASLEGNLKAYNSSQINLFGNVANETDFNNLNVVVDQFEVFFYTVPDYVPEMTNFQAPNNPYVAPFIIPEAAPTPYASLTEITDDTRVATQIDGVTVVEVDPSDLMEIGEEFELDDDFMTLDAVKEFIQNGVQFPVGLYKIEILYPGAEVPEEYFYWKQDRLDPFDLFSHSTKPVTPQTADLAVADQAPAQLSAEEVWAREYDKWFPASSDLQPEDGLGKPAAEGEPGEMIPSEDDVLLERVSTVSLQEIDRMTDRLRAKRSFVRDSLHGAMIGGAALMAAVAAQGRRDEERPDHHQDAPGEQPEDSLDDTSLSRLRRRVRQWL</sequence>
<accession>A0A7V8V7B6</accession>
<dbReference type="RefSeq" id="WP_207397637.1">
    <property type="nucleotide sequence ID" value="NZ_JABRWO010000009.1"/>
</dbReference>
<protein>
    <submittedName>
        <fullName evidence="2">Uncharacterized protein</fullName>
    </submittedName>
</protein>
<dbReference type="EMBL" id="JABRWO010000009">
    <property type="protein sequence ID" value="MBA2116218.1"/>
    <property type="molecule type" value="Genomic_DNA"/>
</dbReference>
<feature type="region of interest" description="Disordered" evidence="1">
    <location>
        <begin position="3075"/>
        <end position="3098"/>
    </location>
</feature>
<comment type="caution">
    <text evidence="2">The sequence shown here is derived from an EMBL/GenBank/DDBJ whole genome shotgun (WGS) entry which is preliminary data.</text>
</comment>
<dbReference type="Pfam" id="PF18886">
    <property type="entry name" value="DUF5649"/>
    <property type="match status" value="17"/>
</dbReference>
<reference evidence="2 3" key="1">
    <citation type="submission" date="2020-05" db="EMBL/GenBank/DDBJ databases">
        <title>Bremerella alba sp. nov., a novel planctomycete isolated from the surface of the macroalga Fucus spiralis.</title>
        <authorList>
            <person name="Godinho O."/>
            <person name="Botelho R."/>
            <person name="Albuquerque L."/>
            <person name="Wiegand S."/>
            <person name="Da Costa M.S."/>
            <person name="Lobo-Da-Cunha A."/>
            <person name="Jogler C."/>
            <person name="Lage O.M."/>
        </authorList>
    </citation>
    <scope>NUCLEOTIDE SEQUENCE [LARGE SCALE GENOMIC DNA]</scope>
    <source>
        <strain evidence="2 3">FF15</strain>
    </source>
</reference>
<gene>
    <name evidence="2" type="ORF">HOV93_34070</name>
</gene>
<evidence type="ECO:0000313" key="3">
    <source>
        <dbReference type="Proteomes" id="UP000551616"/>
    </source>
</evidence>
<name>A0A7V8V7B6_9BACT</name>
<evidence type="ECO:0000256" key="1">
    <source>
        <dbReference type="SAM" id="MobiDB-lite"/>
    </source>
</evidence>
<feature type="compositionally biased region" description="Basic and acidic residues" evidence="1">
    <location>
        <begin position="3153"/>
        <end position="3166"/>
    </location>
</feature>
<dbReference type="Proteomes" id="UP000551616">
    <property type="component" value="Unassembled WGS sequence"/>
</dbReference>
<evidence type="ECO:0000313" key="2">
    <source>
        <dbReference type="EMBL" id="MBA2116218.1"/>
    </source>
</evidence>
<proteinExistence type="predicted"/>
<dbReference type="InterPro" id="IPR043709">
    <property type="entry name" value="DUF5649"/>
</dbReference>
<keyword evidence="3" id="KW-1185">Reference proteome</keyword>
<organism evidence="2 3">
    <name type="scientific">Bremerella alba</name>
    <dbReference type="NCBI Taxonomy" id="980252"/>
    <lineage>
        <taxon>Bacteria</taxon>
        <taxon>Pseudomonadati</taxon>
        <taxon>Planctomycetota</taxon>
        <taxon>Planctomycetia</taxon>
        <taxon>Pirellulales</taxon>
        <taxon>Pirellulaceae</taxon>
        <taxon>Bremerella</taxon>
    </lineage>
</organism>